<dbReference type="InterPro" id="IPR002716">
    <property type="entry name" value="PIN_dom"/>
</dbReference>
<feature type="domain" description="PIN" evidence="1">
    <location>
        <begin position="3"/>
        <end position="119"/>
    </location>
</feature>
<sequence>MKYLLDTHIFLWWLEDNKKLKQSLYKIIESPENDILISAVTAWEISIKQRAGKLKLTMPLEEAFGKYDFEILNISFNHILMLGKLPLHHRDPFDRLLIAQAQSEKLTLITLDKLFKKYKVKLLL</sequence>
<evidence type="ECO:0000259" key="1">
    <source>
        <dbReference type="Pfam" id="PF01850"/>
    </source>
</evidence>
<dbReference type="InterPro" id="IPR029060">
    <property type="entry name" value="PIN-like_dom_sf"/>
</dbReference>
<dbReference type="CDD" id="cd09872">
    <property type="entry name" value="PIN_Sll0205-like"/>
    <property type="match status" value="1"/>
</dbReference>
<dbReference type="SUPFAM" id="SSF88723">
    <property type="entry name" value="PIN domain-like"/>
    <property type="match status" value="1"/>
</dbReference>
<dbReference type="PANTHER" id="PTHR36173:SF2">
    <property type="entry name" value="RIBONUCLEASE VAPC16"/>
    <property type="match status" value="1"/>
</dbReference>
<organism evidence="2 3">
    <name type="scientific">Candidatus Roizmanbacteria bacterium RIFCSPHIGHO2_01_FULL_39_12c</name>
    <dbReference type="NCBI Taxonomy" id="1802031"/>
    <lineage>
        <taxon>Bacteria</taxon>
        <taxon>Candidatus Roizmaniibacteriota</taxon>
    </lineage>
</organism>
<name>A0A1F7GAD6_9BACT</name>
<gene>
    <name evidence="2" type="ORF">A2774_05875</name>
</gene>
<dbReference type="InterPro" id="IPR041705">
    <property type="entry name" value="PIN_Sll0205"/>
</dbReference>
<dbReference type="PANTHER" id="PTHR36173">
    <property type="entry name" value="RIBONUCLEASE VAPC16-RELATED"/>
    <property type="match status" value="1"/>
</dbReference>
<evidence type="ECO:0000313" key="2">
    <source>
        <dbReference type="EMBL" id="OGK15836.1"/>
    </source>
</evidence>
<comment type="caution">
    <text evidence="2">The sequence shown here is derived from an EMBL/GenBank/DDBJ whole genome shotgun (WGS) entry which is preliminary data.</text>
</comment>
<accession>A0A1F7GAD6</accession>
<reference evidence="2 3" key="1">
    <citation type="journal article" date="2016" name="Nat. Commun.">
        <title>Thousands of microbial genomes shed light on interconnected biogeochemical processes in an aquifer system.</title>
        <authorList>
            <person name="Anantharaman K."/>
            <person name="Brown C.T."/>
            <person name="Hug L.A."/>
            <person name="Sharon I."/>
            <person name="Castelle C.J."/>
            <person name="Probst A.J."/>
            <person name="Thomas B.C."/>
            <person name="Singh A."/>
            <person name="Wilkins M.J."/>
            <person name="Karaoz U."/>
            <person name="Brodie E.L."/>
            <person name="Williams K.H."/>
            <person name="Hubbard S.S."/>
            <person name="Banfield J.F."/>
        </authorList>
    </citation>
    <scope>NUCLEOTIDE SEQUENCE [LARGE SCALE GENOMIC DNA]</scope>
</reference>
<evidence type="ECO:0000313" key="3">
    <source>
        <dbReference type="Proteomes" id="UP000177208"/>
    </source>
</evidence>
<dbReference type="Pfam" id="PF01850">
    <property type="entry name" value="PIN"/>
    <property type="match status" value="1"/>
</dbReference>
<protein>
    <recommendedName>
        <fullName evidence="1">PIN domain-containing protein</fullName>
    </recommendedName>
</protein>
<dbReference type="EMBL" id="MFZG01000030">
    <property type="protein sequence ID" value="OGK15836.1"/>
    <property type="molecule type" value="Genomic_DNA"/>
</dbReference>
<proteinExistence type="predicted"/>
<dbReference type="Proteomes" id="UP000177208">
    <property type="component" value="Unassembled WGS sequence"/>
</dbReference>
<dbReference type="InterPro" id="IPR052919">
    <property type="entry name" value="TA_system_RNase"/>
</dbReference>
<dbReference type="AlphaFoldDB" id="A0A1F7GAD6"/>
<dbReference type="Gene3D" id="3.40.50.1010">
    <property type="entry name" value="5'-nuclease"/>
    <property type="match status" value="1"/>
</dbReference>